<keyword evidence="3" id="KW-0963">Cytoplasm</keyword>
<dbReference type="NCBIfam" id="NF040713">
    <property type="entry name" value="ZapE"/>
    <property type="match status" value="1"/>
</dbReference>
<comment type="caution">
    <text evidence="4">The sequence shown here is derived from an EMBL/GenBank/DDBJ whole genome shotgun (WGS) entry which is preliminary data.</text>
</comment>
<keyword evidence="1 3" id="KW-0547">Nucleotide-binding</keyword>
<feature type="binding site" evidence="3">
    <location>
        <begin position="85"/>
        <end position="92"/>
    </location>
    <ligand>
        <name>ATP</name>
        <dbReference type="ChEBI" id="CHEBI:30616"/>
    </ligand>
</feature>
<dbReference type="PANTHER" id="PTHR12169">
    <property type="entry name" value="ATPASE N2B"/>
    <property type="match status" value="1"/>
</dbReference>
<dbReference type="EMBL" id="SEZN01000004">
    <property type="protein sequence ID" value="RYU66295.1"/>
    <property type="molecule type" value="Genomic_DNA"/>
</dbReference>
<keyword evidence="3" id="KW-0131">Cell cycle</keyword>
<evidence type="ECO:0000313" key="7">
    <source>
        <dbReference type="Proteomes" id="UP000294166"/>
    </source>
</evidence>
<organism evidence="4 6">
    <name type="scientific">Aliivibrio finisterrensis</name>
    <dbReference type="NCBI Taxonomy" id="511998"/>
    <lineage>
        <taxon>Bacteria</taxon>
        <taxon>Pseudomonadati</taxon>
        <taxon>Pseudomonadota</taxon>
        <taxon>Gammaproteobacteria</taxon>
        <taxon>Vibrionales</taxon>
        <taxon>Vibrionaceae</taxon>
        <taxon>Aliivibrio</taxon>
    </lineage>
</organism>
<dbReference type="GO" id="GO:0032153">
    <property type="term" value="C:cell division site"/>
    <property type="evidence" value="ECO:0007669"/>
    <property type="project" value="TreeGrafter"/>
</dbReference>
<dbReference type="FunFam" id="3.40.50.300:FF:001019">
    <property type="entry name" value="Cell division protein ZapE"/>
    <property type="match status" value="1"/>
</dbReference>
<dbReference type="GO" id="GO:0016887">
    <property type="term" value="F:ATP hydrolysis activity"/>
    <property type="evidence" value="ECO:0007669"/>
    <property type="project" value="UniProtKB-UniRule"/>
</dbReference>
<dbReference type="PANTHER" id="PTHR12169:SF6">
    <property type="entry name" value="AFG1-LIKE ATPASE"/>
    <property type="match status" value="1"/>
</dbReference>
<comment type="subcellular location">
    <subcellularLocation>
        <location evidence="3">Cytoplasm</location>
    </subcellularLocation>
</comment>
<keyword evidence="3" id="KW-0378">Hydrolase</keyword>
<comment type="subunit">
    <text evidence="3">Interacts with FtsZ.</text>
</comment>
<dbReference type="InterPro" id="IPR005654">
    <property type="entry name" value="ATPase_AFG1-like"/>
</dbReference>
<evidence type="ECO:0000256" key="2">
    <source>
        <dbReference type="ARBA" id="ARBA00022840"/>
    </source>
</evidence>
<dbReference type="GO" id="GO:0051301">
    <property type="term" value="P:cell division"/>
    <property type="evidence" value="ECO:0007669"/>
    <property type="project" value="UniProtKB-UniRule"/>
</dbReference>
<evidence type="ECO:0000313" key="6">
    <source>
        <dbReference type="Proteomes" id="UP000294063"/>
    </source>
</evidence>
<dbReference type="GO" id="GO:0005737">
    <property type="term" value="C:cytoplasm"/>
    <property type="evidence" value="ECO:0007669"/>
    <property type="project" value="UniProtKB-SubCell"/>
</dbReference>
<evidence type="ECO:0000256" key="3">
    <source>
        <dbReference type="HAMAP-Rule" id="MF_01919"/>
    </source>
</evidence>
<keyword evidence="3 4" id="KW-0132">Cell division</keyword>
<dbReference type="InterPro" id="IPR027417">
    <property type="entry name" value="P-loop_NTPase"/>
</dbReference>
<evidence type="ECO:0000313" key="5">
    <source>
        <dbReference type="EMBL" id="RYU66295.1"/>
    </source>
</evidence>
<dbReference type="Proteomes" id="UP000294063">
    <property type="component" value="Unassembled WGS sequence"/>
</dbReference>
<dbReference type="InterPro" id="IPR030870">
    <property type="entry name" value="ZapE"/>
</dbReference>
<keyword evidence="7" id="KW-1185">Reference proteome</keyword>
<reference evidence="6 7" key="1">
    <citation type="submission" date="2019-02" db="EMBL/GenBank/DDBJ databases">
        <title>Genome sequences of Aliivibrio finisterrensis strains from farmed Atlantic salmon.</title>
        <authorList>
            <person name="Bowman J.P."/>
        </authorList>
    </citation>
    <scope>NUCLEOTIDE SEQUENCE [LARGE SCALE GENOMIC DNA]</scope>
    <source>
        <strain evidence="5 7">A21</strain>
        <strain evidence="4 6">A46</strain>
    </source>
</reference>
<dbReference type="EMBL" id="SEZK01000007">
    <property type="protein sequence ID" value="RYU52663.1"/>
    <property type="molecule type" value="Genomic_DNA"/>
</dbReference>
<dbReference type="SUPFAM" id="SSF52540">
    <property type="entry name" value="P-loop containing nucleoside triphosphate hydrolases"/>
    <property type="match status" value="1"/>
</dbReference>
<proteinExistence type="inferred from homology"/>
<comment type="similarity">
    <text evidence="3">Belongs to the AFG1 ATPase family. ZapE subfamily.</text>
</comment>
<evidence type="ECO:0000313" key="4">
    <source>
        <dbReference type="EMBL" id="RYU52663.1"/>
    </source>
</evidence>
<protein>
    <recommendedName>
        <fullName evidence="3">Cell division protein ZapE</fullName>
    </recommendedName>
    <alternativeName>
        <fullName evidence="3">Z ring-associated protein ZapE</fullName>
    </alternativeName>
</protein>
<comment type="function">
    <text evidence="3">Reduces the stability of FtsZ polymers in the presence of ATP.</text>
</comment>
<dbReference type="AlphaFoldDB" id="A0A4Q5KXZ3"/>
<gene>
    <name evidence="3" type="primary">zapE</name>
    <name evidence="5" type="ORF">ERW53_03405</name>
    <name evidence="4" type="ORF">ERW57_06175</name>
</gene>
<keyword evidence="2 3" id="KW-0067">ATP-binding</keyword>
<dbReference type="GO" id="GO:0005524">
    <property type="term" value="F:ATP binding"/>
    <property type="evidence" value="ECO:0007669"/>
    <property type="project" value="UniProtKB-UniRule"/>
</dbReference>
<dbReference type="Pfam" id="PF03969">
    <property type="entry name" value="AFG1_ATPase"/>
    <property type="match status" value="1"/>
</dbReference>
<dbReference type="Gene3D" id="3.40.50.300">
    <property type="entry name" value="P-loop containing nucleotide triphosphate hydrolases"/>
    <property type="match status" value="1"/>
</dbReference>
<evidence type="ECO:0000256" key="1">
    <source>
        <dbReference type="ARBA" id="ARBA00022741"/>
    </source>
</evidence>
<sequence length="381" mass="44580">MKAVNQQKKRLKVMTPLEKYQQDLNQEGFMHDSAQQNAVEHLDDLYRRFLELKVPQAPIKKSWKRFFKKNEPQKLVPEKGLYFWGGVGRGKTYLVDTFYDALPTERKMRVHFHRFMQRVHDELGELKQQSDPLLIVADKFKQETDIICFDEFFVSDITDAMILATLLEALFERGIALVATSNIEPHNLYRNGLQRARFLPAIALIEAHCDIVNVDSGIDYRLRTLEQAEIFHFPLDAKAENNMKMYFDKLTSESEYKAKTIEINHRQLEVKAEGDGVVHFDFESLCESARSQHDYIELSRLYHTVLLSNVKIMGELNDDAARRFIAMVDEFYERNVKLIISAEVDLAAIYEKGRLTFEFKRCQSRLVEMQSHEYLAKEHLS</sequence>
<dbReference type="Proteomes" id="UP000294166">
    <property type="component" value="Unassembled WGS sequence"/>
</dbReference>
<dbReference type="HAMAP" id="MF_01919">
    <property type="entry name" value="ZapE"/>
    <property type="match status" value="1"/>
</dbReference>
<name>A0A4Q5KXZ3_9GAMM</name>
<accession>A0A4Q5KXZ3</accession>